<dbReference type="AlphaFoldDB" id="A0A9X2NQ77"/>
<name>A0A9X2NQ77_9BACE</name>
<evidence type="ECO:0000313" key="2">
    <source>
        <dbReference type="Proteomes" id="UP001143192"/>
    </source>
</evidence>
<accession>A0A9X2NQ77</accession>
<dbReference type="Proteomes" id="UP001143192">
    <property type="component" value="Unassembled WGS sequence"/>
</dbReference>
<sequence length="365" mass="42375">MCWYVFLVFSTLKRFKMRLIISILIIFSFSACSSKDDPIFLDFTQVLDLQVADSLDLEEMGILNPYYIHYKDSFLIFHSMVGNRELNFWNLRTNLVTVRNVIGQGADEMPQYVVSQTNCPTFFRFADYRRGKIYEMDLDRLQKDTATRHSLVYQLPIEEGELPLRFCEMGNYIFGIGLFSEGRIYVFDKRTQSAKICMDYPSHERISSLDYRHKGALFSGTIMTGNQNTLVLACFGLIDFYEILPDGSLRLKREHHYFLPEFQTAEIGRAVTFKRDDIYAIAGIASDERFVYVLYSGKNIKERGIDAYNCPHLLVYDWEGNPVAHCLLSKSLYDFSIGNGMLYGLSREVNPIVYIYSLKDILQMK</sequence>
<comment type="caution">
    <text evidence="1">The sequence shown here is derived from an EMBL/GenBank/DDBJ whole genome shotgun (WGS) entry which is preliminary data.</text>
</comment>
<organism evidence="1 2">
    <name type="scientific">Bacteroides muris</name>
    <name type="common">ex Fokt et al. 2023</name>
    <dbReference type="NCBI Taxonomy" id="2937417"/>
    <lineage>
        <taxon>Bacteria</taxon>
        <taxon>Pseudomonadati</taxon>
        <taxon>Bacteroidota</taxon>
        <taxon>Bacteroidia</taxon>
        <taxon>Bacteroidales</taxon>
        <taxon>Bacteroidaceae</taxon>
        <taxon>Bacteroides</taxon>
    </lineage>
</organism>
<gene>
    <name evidence="1" type="ORF">M1B79_00565</name>
</gene>
<reference evidence="1" key="1">
    <citation type="journal article" date="2022" name="Arch. Microbiol.">
        <title>Bacteroides muris sp. nov. isolated from the cecum of wild-derived house mice.</title>
        <authorList>
            <person name="Fokt H."/>
            <person name="Unni R."/>
            <person name="Repnik U."/>
            <person name="Schmitz R.A."/>
            <person name="Bramkamp M."/>
            <person name="Baines J.F."/>
            <person name="Unterweger D."/>
        </authorList>
    </citation>
    <scope>NUCLEOTIDE SEQUENCE</scope>
    <source>
        <strain evidence="1">KH365_2</strain>
    </source>
</reference>
<proteinExistence type="predicted"/>
<protein>
    <submittedName>
        <fullName evidence="1">TolB-like 6-bladed beta-propeller domain-containing protein</fullName>
    </submittedName>
</protein>
<keyword evidence="2" id="KW-1185">Reference proteome</keyword>
<evidence type="ECO:0000313" key="1">
    <source>
        <dbReference type="EMBL" id="MCR6503199.1"/>
    </source>
</evidence>
<dbReference type="EMBL" id="JAMZED010000001">
    <property type="protein sequence ID" value="MCR6503199.1"/>
    <property type="molecule type" value="Genomic_DNA"/>
</dbReference>
<dbReference type="RefSeq" id="WP_257930371.1">
    <property type="nucleotide sequence ID" value="NZ_JAMZED010000001.1"/>
</dbReference>
<dbReference type="Pfam" id="PF15869">
    <property type="entry name" value="TolB_like"/>
    <property type="match status" value="1"/>
</dbReference>
<reference evidence="1" key="2">
    <citation type="submission" date="2022-04" db="EMBL/GenBank/DDBJ databases">
        <authorList>
            <person name="Fokt H."/>
            <person name="Baines J."/>
        </authorList>
    </citation>
    <scope>NUCLEOTIDE SEQUENCE</scope>
    <source>
        <strain evidence="1">KH365_2</strain>
    </source>
</reference>